<comment type="similarity">
    <text evidence="4">Belongs to the adenylate kinase family.</text>
</comment>
<dbReference type="Gene3D" id="3.40.50.300">
    <property type="entry name" value="P-loop containing nucleotide triphosphate hydrolases"/>
    <property type="match status" value="1"/>
</dbReference>
<gene>
    <name evidence="5" type="ORF">TOLI1172_LOCUS1478</name>
</gene>
<dbReference type="AlphaFoldDB" id="A0A7S0ZBY8"/>
<evidence type="ECO:0008006" key="6">
    <source>
        <dbReference type="Google" id="ProtNLM"/>
    </source>
</evidence>
<evidence type="ECO:0000313" key="5">
    <source>
        <dbReference type="EMBL" id="CAD8817090.1"/>
    </source>
</evidence>
<evidence type="ECO:0000256" key="3">
    <source>
        <dbReference type="ARBA" id="ARBA00022777"/>
    </source>
</evidence>
<dbReference type="InterPro" id="IPR027417">
    <property type="entry name" value="P-loop_NTPase"/>
</dbReference>
<dbReference type="GO" id="GO:0006139">
    <property type="term" value="P:nucleobase-containing compound metabolic process"/>
    <property type="evidence" value="ECO:0007669"/>
    <property type="project" value="InterPro"/>
</dbReference>
<name>A0A7S0ZBY8_9RHOD</name>
<sequence length="515" mass="60233">MKATRINRIPFGFNSIKSYYSVHDIHSFRSRYFSFSQAFFKCQWQMIPSRQTQRGFYHGKAFSTVRESSVDNVRADSQLINDQQLEPQRSVDIQTRSTSEHCDVNVSAESREEQAVRAKLEHEEANHDKDLTEVKIDTAELFDSVWRSISKRYEYMSFPSEIIWLNGAPGSGKSTNTPFILQARGLNAQPIIMSDLLSHPSFKERIDRGDMISDADVLERLLCALLDPKLQKGVLVDGFPRTTAQVEALTLLYDKMKELRSNCDARDLSRYPKPRFFIAVLYVSEAESIRRQFARGERAKQHNLRVRETHYGEFIDERETDRNEELCRKRYAIFRKHRDTLARLQDRFPFKVIDAEMPLGQVQAAILEQFKYQSAQELRPETYDTIQRVPLAESIRANARPELVERLDQYEQLRPDLFHRAVGLVNQLFIPKVRRNAFAGAVLVRLNDARINFDTRVVDMILDVLSERGYHCRYDCKRTMVPIEVDRKTMRIITEERVEHMFYLKYPEAALPRNT</sequence>
<dbReference type="GO" id="GO:0005524">
    <property type="term" value="F:ATP binding"/>
    <property type="evidence" value="ECO:0007669"/>
    <property type="project" value="InterPro"/>
</dbReference>
<organism evidence="5">
    <name type="scientific">Timspurckia oligopyrenoides</name>
    <dbReference type="NCBI Taxonomy" id="708627"/>
    <lineage>
        <taxon>Eukaryota</taxon>
        <taxon>Rhodophyta</taxon>
        <taxon>Bangiophyceae</taxon>
        <taxon>Porphyridiales</taxon>
        <taxon>Porphyridiaceae</taxon>
        <taxon>Timspurckia</taxon>
    </lineage>
</organism>
<accession>A0A7S0ZBY8</accession>
<dbReference type="PROSITE" id="PS00113">
    <property type="entry name" value="ADENYLATE_KINASE"/>
    <property type="match status" value="1"/>
</dbReference>
<dbReference type="SUPFAM" id="SSF52540">
    <property type="entry name" value="P-loop containing nucleoside triphosphate hydrolases"/>
    <property type="match status" value="1"/>
</dbReference>
<dbReference type="PANTHER" id="PTHR23359">
    <property type="entry name" value="NUCLEOTIDE KINASE"/>
    <property type="match status" value="1"/>
</dbReference>
<keyword evidence="2" id="KW-0547">Nucleotide-binding</keyword>
<dbReference type="InterPro" id="IPR033690">
    <property type="entry name" value="Adenylat_kinase_CS"/>
</dbReference>
<dbReference type="EMBL" id="HBFP01002048">
    <property type="protein sequence ID" value="CAD8817090.1"/>
    <property type="molecule type" value="Transcribed_RNA"/>
</dbReference>
<keyword evidence="3 4" id="KW-0418">Kinase</keyword>
<evidence type="ECO:0000256" key="1">
    <source>
        <dbReference type="ARBA" id="ARBA00022679"/>
    </source>
</evidence>
<dbReference type="Pfam" id="PF00406">
    <property type="entry name" value="ADK"/>
    <property type="match status" value="1"/>
</dbReference>
<reference evidence="5" key="1">
    <citation type="submission" date="2021-01" db="EMBL/GenBank/DDBJ databases">
        <authorList>
            <person name="Corre E."/>
            <person name="Pelletier E."/>
            <person name="Niang G."/>
            <person name="Scheremetjew M."/>
            <person name="Finn R."/>
            <person name="Kale V."/>
            <person name="Holt S."/>
            <person name="Cochrane G."/>
            <person name="Meng A."/>
            <person name="Brown T."/>
            <person name="Cohen L."/>
        </authorList>
    </citation>
    <scope>NUCLEOTIDE SEQUENCE</scope>
    <source>
        <strain evidence="5">CCMP3278</strain>
    </source>
</reference>
<protein>
    <recommendedName>
        <fullName evidence="6">Adenylate kinase</fullName>
    </recommendedName>
</protein>
<evidence type="ECO:0000256" key="2">
    <source>
        <dbReference type="ARBA" id="ARBA00022741"/>
    </source>
</evidence>
<dbReference type="GO" id="GO:0019205">
    <property type="term" value="F:nucleobase-containing compound kinase activity"/>
    <property type="evidence" value="ECO:0007669"/>
    <property type="project" value="InterPro"/>
</dbReference>
<keyword evidence="1 4" id="KW-0808">Transferase</keyword>
<dbReference type="InterPro" id="IPR000850">
    <property type="entry name" value="Adenylat/UMP-CMP_kin"/>
</dbReference>
<dbReference type="PRINTS" id="PR00094">
    <property type="entry name" value="ADENYLTKNASE"/>
</dbReference>
<proteinExistence type="inferred from homology"/>
<evidence type="ECO:0000256" key="4">
    <source>
        <dbReference type="RuleBase" id="RU003330"/>
    </source>
</evidence>